<reference evidence="3 4" key="1">
    <citation type="journal article" date="2019" name="Int. J. Syst. Evol. Microbiol.">
        <title>The Global Catalogue of Microorganisms (GCM) 10K type strain sequencing project: providing services to taxonomists for standard genome sequencing and annotation.</title>
        <authorList>
            <consortium name="The Broad Institute Genomics Platform"/>
            <consortium name="The Broad Institute Genome Sequencing Center for Infectious Disease"/>
            <person name="Wu L."/>
            <person name="Ma J."/>
        </authorList>
    </citation>
    <scope>NUCLEOTIDE SEQUENCE [LARGE SCALE GENOMIC DNA]</scope>
    <source>
        <strain evidence="3 4">JCM 13008</strain>
    </source>
</reference>
<dbReference type="NCBIfam" id="TIGR03816">
    <property type="entry name" value="tadE_like_DECH"/>
    <property type="match status" value="1"/>
</dbReference>
<evidence type="ECO:0000313" key="3">
    <source>
        <dbReference type="EMBL" id="GAA1110634.1"/>
    </source>
</evidence>
<dbReference type="Proteomes" id="UP001501581">
    <property type="component" value="Unassembled WGS sequence"/>
</dbReference>
<dbReference type="EMBL" id="BAAALG010000013">
    <property type="protein sequence ID" value="GAA1110634.1"/>
    <property type="molecule type" value="Genomic_DNA"/>
</dbReference>
<dbReference type="Pfam" id="PF13400">
    <property type="entry name" value="Tad"/>
    <property type="match status" value="1"/>
</dbReference>
<keyword evidence="4" id="KW-1185">Reference proteome</keyword>
<feature type="region of interest" description="Disordered" evidence="1">
    <location>
        <begin position="1"/>
        <end position="23"/>
    </location>
</feature>
<name>A0ABN1U205_9ACTN</name>
<comment type="caution">
    <text evidence="3">The sequence shown here is derived from an EMBL/GenBank/DDBJ whole genome shotgun (WGS) entry which is preliminary data.</text>
</comment>
<proteinExistence type="predicted"/>
<organism evidence="3 4">
    <name type="scientific">Nocardioides dubius</name>
    <dbReference type="NCBI Taxonomy" id="317019"/>
    <lineage>
        <taxon>Bacteria</taxon>
        <taxon>Bacillati</taxon>
        <taxon>Actinomycetota</taxon>
        <taxon>Actinomycetes</taxon>
        <taxon>Propionibacteriales</taxon>
        <taxon>Nocardioidaceae</taxon>
        <taxon>Nocardioides</taxon>
    </lineage>
</organism>
<sequence>MRRARSMARPYTKPRSGQGGRRSDQGAATIVALALGAVLLFAGMAGAFVAAVTAAHRTAQAAADLAALAAAQAVQHGSDGCAEASEIATRNRARLRTCHVTGEEVWIEVVVPSPSWAGYDSPEVIGRAHAGPG</sequence>
<evidence type="ECO:0000256" key="1">
    <source>
        <dbReference type="SAM" id="MobiDB-lite"/>
    </source>
</evidence>
<evidence type="ECO:0000259" key="2">
    <source>
        <dbReference type="Pfam" id="PF13400"/>
    </source>
</evidence>
<dbReference type="InterPro" id="IPR021202">
    <property type="entry name" value="Rv3654c-like"/>
</dbReference>
<accession>A0ABN1U205</accession>
<evidence type="ECO:0000313" key="4">
    <source>
        <dbReference type="Proteomes" id="UP001501581"/>
    </source>
</evidence>
<protein>
    <recommendedName>
        <fullName evidence="2">Putative Flp pilus-assembly TadG-like N-terminal domain-containing protein</fullName>
    </recommendedName>
</protein>
<dbReference type="InterPro" id="IPR028087">
    <property type="entry name" value="Tad_N"/>
</dbReference>
<dbReference type="RefSeq" id="WP_343996066.1">
    <property type="nucleotide sequence ID" value="NZ_BAAALG010000013.1"/>
</dbReference>
<feature type="domain" description="Putative Flp pilus-assembly TadG-like N-terminal" evidence="2">
    <location>
        <begin position="26"/>
        <end position="73"/>
    </location>
</feature>
<gene>
    <name evidence="3" type="ORF">GCM10009668_34200</name>
</gene>